<organism evidence="1 2">
    <name type="scientific">Solanum tuberosum</name>
    <name type="common">Potato</name>
    <dbReference type="NCBI Taxonomy" id="4113"/>
    <lineage>
        <taxon>Eukaryota</taxon>
        <taxon>Viridiplantae</taxon>
        <taxon>Streptophyta</taxon>
        <taxon>Embryophyta</taxon>
        <taxon>Tracheophyta</taxon>
        <taxon>Spermatophyta</taxon>
        <taxon>Magnoliopsida</taxon>
        <taxon>eudicotyledons</taxon>
        <taxon>Gunneridae</taxon>
        <taxon>Pentapetalae</taxon>
        <taxon>asterids</taxon>
        <taxon>lamiids</taxon>
        <taxon>Solanales</taxon>
        <taxon>Solanaceae</taxon>
        <taxon>Solanoideae</taxon>
        <taxon>Solaneae</taxon>
        <taxon>Solanum</taxon>
    </lineage>
</organism>
<accession>A0ABQ7U433</accession>
<gene>
    <name evidence="1" type="ORF">KY290_034119</name>
</gene>
<evidence type="ECO:0000313" key="1">
    <source>
        <dbReference type="EMBL" id="KAH0741076.1"/>
    </source>
</evidence>
<comment type="caution">
    <text evidence="1">The sequence shown here is derived from an EMBL/GenBank/DDBJ whole genome shotgun (WGS) entry which is preliminary data.</text>
</comment>
<reference evidence="1 2" key="1">
    <citation type="journal article" date="2021" name="bioRxiv">
        <title>Chromosome-scale and haplotype-resolved genome assembly of a tetraploid potato cultivar.</title>
        <authorList>
            <person name="Sun H."/>
            <person name="Jiao W.-B."/>
            <person name="Krause K."/>
            <person name="Campoy J.A."/>
            <person name="Goel M."/>
            <person name="Folz-Donahue K."/>
            <person name="Kukat C."/>
            <person name="Huettel B."/>
            <person name="Schneeberger K."/>
        </authorList>
    </citation>
    <scope>NUCLEOTIDE SEQUENCE [LARGE SCALE GENOMIC DNA]</scope>
    <source>
        <strain evidence="1">SolTubOtavaFocal</strain>
        <tissue evidence="1">Leaves</tissue>
    </source>
</reference>
<dbReference type="EMBL" id="JAIVGD010000026">
    <property type="protein sequence ID" value="KAH0741076.1"/>
    <property type="molecule type" value="Genomic_DNA"/>
</dbReference>
<proteinExistence type="predicted"/>
<sequence>MVIGLRFSTPIKLIISEEQVQIIGLFLPTAIMNNKFGKRRHYLEEQDLLHNSEVCREELHKGQAEYIRWMAMPEKLLKQKA</sequence>
<name>A0ABQ7U433_SOLTU</name>
<evidence type="ECO:0000313" key="2">
    <source>
        <dbReference type="Proteomes" id="UP000826656"/>
    </source>
</evidence>
<protein>
    <submittedName>
        <fullName evidence="1">Uncharacterized protein</fullName>
    </submittedName>
</protein>
<dbReference type="Proteomes" id="UP000826656">
    <property type="component" value="Unassembled WGS sequence"/>
</dbReference>
<keyword evidence="2" id="KW-1185">Reference proteome</keyword>